<organism evidence="3 4">
    <name type="scientific">Ornithinimicrobium pekingense</name>
    <dbReference type="NCBI Taxonomy" id="384677"/>
    <lineage>
        <taxon>Bacteria</taxon>
        <taxon>Bacillati</taxon>
        <taxon>Actinomycetota</taxon>
        <taxon>Actinomycetes</taxon>
        <taxon>Micrococcales</taxon>
        <taxon>Ornithinimicrobiaceae</taxon>
        <taxon>Ornithinimicrobium</taxon>
    </lineage>
</organism>
<dbReference type="Proteomes" id="UP000662111">
    <property type="component" value="Unassembled WGS sequence"/>
</dbReference>
<protein>
    <recommendedName>
        <fullName evidence="2">HNH nuclease domain-containing protein</fullName>
    </recommendedName>
</protein>
<dbReference type="InterPro" id="IPR003615">
    <property type="entry name" value="HNH_nuc"/>
</dbReference>
<reference evidence="4" key="1">
    <citation type="journal article" date="2019" name="Int. J. Syst. Evol. Microbiol.">
        <title>The Global Catalogue of Microorganisms (GCM) 10K type strain sequencing project: providing services to taxonomists for standard genome sequencing and annotation.</title>
        <authorList>
            <consortium name="The Broad Institute Genomics Platform"/>
            <consortium name="The Broad Institute Genome Sequencing Center for Infectious Disease"/>
            <person name="Wu L."/>
            <person name="Ma J."/>
        </authorList>
    </citation>
    <scope>NUCLEOTIDE SEQUENCE [LARGE SCALE GENOMIC DNA]</scope>
    <source>
        <strain evidence="4">CGMCC 1.5362</strain>
    </source>
</reference>
<evidence type="ECO:0000313" key="3">
    <source>
        <dbReference type="EMBL" id="GGK64812.1"/>
    </source>
</evidence>
<feature type="region of interest" description="Disordered" evidence="1">
    <location>
        <begin position="624"/>
        <end position="645"/>
    </location>
</feature>
<keyword evidence="4" id="KW-1185">Reference proteome</keyword>
<sequence>MTVSAAEHLLTRRLHAPPSSTVDATSPALLTVLDQLSPGVWRRWFATFPVLLEVQPTTQAPQQGDQAPQHFGAPADTPEARLRAALAEVGLDPTTVDHFALAALTAGALRTGTDLACITGSAPDDDGRHAPAPGSDRPESGSPDLAARTASASSVLDLVGSLTRLTAHLEGTLVGVVGDLTVRNGTILLAQKGAAGPDDLTPDQTRRWRARSKSVTRREIEALTGWGEGEVSDLVALATSPAGVQGPVVASMKAGVTPWRLARRFLRELGHEAHEDTAESAERLFGTDPQTACTARLDPDGDLKEGPWEHKLFNHALNGEATRLASRDPQTAAQDRHRNRQKRDARVVVHEDGTGSITVSGTASQVSAVADRLERGARAARGAGDPRTLANLRADIAMSLLMHSGLALPDPLPPDADDLVRTRWTEQMRAVLHALPRAVLNVIVPFDALVHSPARPLFGSALFRGRAHGGDAQQDAVGVRPPHDVRPVHFETRPRHDETGPPHDDTGPPRDETGPARGSTAPAAGHSPPEGPDPAEVLSMGLVTGAFPQFLTPDAIRELALAPGTTLHRLLMDPADGRCVERSVASYAPDAAMRTQVHAADVTCRAPGCVQHAPYTQLDHVVAHGEGGPTSESNLQALHSRHHQD</sequence>
<dbReference type="RefSeq" id="WP_029202252.1">
    <property type="nucleotide sequence ID" value="NZ_BMLB01000002.1"/>
</dbReference>
<dbReference type="SMART" id="SM00507">
    <property type="entry name" value="HNHc"/>
    <property type="match status" value="1"/>
</dbReference>
<feature type="domain" description="HNH nuclease" evidence="2">
    <location>
        <begin position="592"/>
        <end position="644"/>
    </location>
</feature>
<comment type="caution">
    <text evidence="3">The sequence shown here is derived from an EMBL/GenBank/DDBJ whole genome shotgun (WGS) entry which is preliminary data.</text>
</comment>
<dbReference type="CDD" id="cd00085">
    <property type="entry name" value="HNHc"/>
    <property type="match status" value="1"/>
</dbReference>
<evidence type="ECO:0000256" key="1">
    <source>
        <dbReference type="SAM" id="MobiDB-lite"/>
    </source>
</evidence>
<dbReference type="EMBL" id="BMLB01000002">
    <property type="protein sequence ID" value="GGK64812.1"/>
    <property type="molecule type" value="Genomic_DNA"/>
</dbReference>
<feature type="region of interest" description="Disordered" evidence="1">
    <location>
        <begin position="120"/>
        <end position="148"/>
    </location>
</feature>
<proteinExistence type="predicted"/>
<feature type="region of interest" description="Disordered" evidence="1">
    <location>
        <begin position="469"/>
        <end position="537"/>
    </location>
</feature>
<feature type="compositionally biased region" description="Basic and acidic residues" evidence="1">
    <location>
        <begin position="481"/>
        <end position="514"/>
    </location>
</feature>
<evidence type="ECO:0000259" key="2">
    <source>
        <dbReference type="SMART" id="SM00507"/>
    </source>
</evidence>
<accession>A0ABQ2F947</accession>
<feature type="region of interest" description="Disordered" evidence="1">
    <location>
        <begin position="320"/>
        <end position="347"/>
    </location>
</feature>
<evidence type="ECO:0000313" key="4">
    <source>
        <dbReference type="Proteomes" id="UP000662111"/>
    </source>
</evidence>
<name>A0ABQ2F947_9MICO</name>
<gene>
    <name evidence="3" type="ORF">GCM10011509_11430</name>
</gene>